<dbReference type="EMBL" id="CACRXK020024646">
    <property type="protein sequence ID" value="CAB4038831.1"/>
    <property type="molecule type" value="Genomic_DNA"/>
</dbReference>
<feature type="compositionally biased region" description="Low complexity" evidence="1">
    <location>
        <begin position="56"/>
        <end position="72"/>
    </location>
</feature>
<sequence length="150" mass="16906">MEELVSQLEKRCSIERIGFGRECIRSHIQWAHEKNRRLSDGYDYKAKFKPAKRARSSSSASDSTTLSSNTTESDSEDDEKQEQIFLMMEKSAKKIILRAFNLCDLRFAKPNHEKTSAHCATSDDAKGDLSKSNHGYSQSPHIVSTSSGDE</sequence>
<accession>A0A7D9K0Q3</accession>
<organism evidence="2 3">
    <name type="scientific">Paramuricea clavata</name>
    <name type="common">Red gorgonian</name>
    <name type="synonym">Violescent sea-whip</name>
    <dbReference type="NCBI Taxonomy" id="317549"/>
    <lineage>
        <taxon>Eukaryota</taxon>
        <taxon>Metazoa</taxon>
        <taxon>Cnidaria</taxon>
        <taxon>Anthozoa</taxon>
        <taxon>Octocorallia</taxon>
        <taxon>Malacalcyonacea</taxon>
        <taxon>Plexauridae</taxon>
        <taxon>Paramuricea</taxon>
    </lineage>
</organism>
<dbReference type="OrthoDB" id="5974946at2759"/>
<name>A0A7D9K0Q3_PARCT</name>
<dbReference type="Proteomes" id="UP001152795">
    <property type="component" value="Unassembled WGS sequence"/>
</dbReference>
<evidence type="ECO:0000256" key="1">
    <source>
        <dbReference type="SAM" id="MobiDB-lite"/>
    </source>
</evidence>
<protein>
    <submittedName>
        <fullName evidence="2">Uncharacterized protein</fullName>
    </submittedName>
</protein>
<evidence type="ECO:0000313" key="3">
    <source>
        <dbReference type="Proteomes" id="UP001152795"/>
    </source>
</evidence>
<dbReference type="AlphaFoldDB" id="A0A7D9K0Q3"/>
<comment type="caution">
    <text evidence="2">The sequence shown here is derived from an EMBL/GenBank/DDBJ whole genome shotgun (WGS) entry which is preliminary data.</text>
</comment>
<proteinExistence type="predicted"/>
<feature type="region of interest" description="Disordered" evidence="1">
    <location>
        <begin position="112"/>
        <end position="150"/>
    </location>
</feature>
<keyword evidence="3" id="KW-1185">Reference proteome</keyword>
<feature type="compositionally biased region" description="Basic and acidic residues" evidence="1">
    <location>
        <begin position="112"/>
        <end position="131"/>
    </location>
</feature>
<feature type="compositionally biased region" description="Polar residues" evidence="1">
    <location>
        <begin position="132"/>
        <end position="150"/>
    </location>
</feature>
<feature type="non-terminal residue" evidence="2">
    <location>
        <position position="1"/>
    </location>
</feature>
<gene>
    <name evidence="2" type="ORF">PACLA_8A004347</name>
</gene>
<reference evidence="2" key="1">
    <citation type="submission" date="2020-04" db="EMBL/GenBank/DDBJ databases">
        <authorList>
            <person name="Alioto T."/>
            <person name="Alioto T."/>
            <person name="Gomez Garrido J."/>
        </authorList>
    </citation>
    <scope>NUCLEOTIDE SEQUENCE</scope>
    <source>
        <strain evidence="2">A484AB</strain>
    </source>
</reference>
<feature type="region of interest" description="Disordered" evidence="1">
    <location>
        <begin position="48"/>
        <end position="84"/>
    </location>
</feature>
<evidence type="ECO:0000313" key="2">
    <source>
        <dbReference type="EMBL" id="CAB4038831.1"/>
    </source>
</evidence>